<dbReference type="EMBL" id="KZ678128">
    <property type="protein sequence ID" value="PSN74339.1"/>
    <property type="molecule type" value="Genomic_DNA"/>
</dbReference>
<organism evidence="1 2">
    <name type="scientific">Corynespora cassiicola Philippines</name>
    <dbReference type="NCBI Taxonomy" id="1448308"/>
    <lineage>
        <taxon>Eukaryota</taxon>
        <taxon>Fungi</taxon>
        <taxon>Dikarya</taxon>
        <taxon>Ascomycota</taxon>
        <taxon>Pezizomycotina</taxon>
        <taxon>Dothideomycetes</taxon>
        <taxon>Pleosporomycetidae</taxon>
        <taxon>Pleosporales</taxon>
        <taxon>Corynesporascaceae</taxon>
        <taxon>Corynespora</taxon>
    </lineage>
</organism>
<dbReference type="STRING" id="1448308.A0A2T2P9K2"/>
<gene>
    <name evidence="1" type="ORF">BS50DRAFT_478996</name>
</gene>
<dbReference type="Proteomes" id="UP000240883">
    <property type="component" value="Unassembled WGS sequence"/>
</dbReference>
<dbReference type="AlphaFoldDB" id="A0A2T2P9K2"/>
<dbReference type="SUPFAM" id="SSF52540">
    <property type="entry name" value="P-loop containing nucleoside triphosphate hydrolases"/>
    <property type="match status" value="1"/>
</dbReference>
<reference evidence="1 2" key="1">
    <citation type="journal article" date="2018" name="Front. Microbiol.">
        <title>Genome-Wide Analysis of Corynespora cassiicola Leaf Fall Disease Putative Effectors.</title>
        <authorList>
            <person name="Lopez D."/>
            <person name="Ribeiro S."/>
            <person name="Label P."/>
            <person name="Fumanal B."/>
            <person name="Venisse J.S."/>
            <person name="Kohler A."/>
            <person name="de Oliveira R.R."/>
            <person name="Labutti K."/>
            <person name="Lipzen A."/>
            <person name="Lail K."/>
            <person name="Bauer D."/>
            <person name="Ohm R.A."/>
            <person name="Barry K.W."/>
            <person name="Spatafora J."/>
            <person name="Grigoriev I.V."/>
            <person name="Martin F.M."/>
            <person name="Pujade-Renaud V."/>
        </authorList>
    </citation>
    <scope>NUCLEOTIDE SEQUENCE [LARGE SCALE GENOMIC DNA]</scope>
    <source>
        <strain evidence="1 2">Philippines</strain>
    </source>
</reference>
<evidence type="ECO:0008006" key="3">
    <source>
        <dbReference type="Google" id="ProtNLM"/>
    </source>
</evidence>
<dbReference type="Gene3D" id="3.40.50.300">
    <property type="entry name" value="P-loop containing nucleotide triphosphate hydrolases"/>
    <property type="match status" value="1"/>
</dbReference>
<proteinExistence type="predicted"/>
<dbReference type="OrthoDB" id="2316594at2759"/>
<protein>
    <recommendedName>
        <fullName evidence="3">AAA+ ATPase domain-containing protein</fullName>
    </recommendedName>
</protein>
<accession>A0A2T2P9K2</accession>
<evidence type="ECO:0000313" key="1">
    <source>
        <dbReference type="EMBL" id="PSN74339.1"/>
    </source>
</evidence>
<sequence>MANRIEVGDSGVVIESELQHAPLFKWPMLTEDTKKILPQYGLLGCHEGSKLLLNTNVPFSTFICGVQGSGKSHTTSTILENSLIRSKHLGRLQKPLSALILSYGHFGSGNGFNICEATFLAAANDDSDQHAKKVNVLVSPSNYLAIREYYMKVPNVTVTPFRIKPWNLNIDVMLTLMAVKESESPPLYMAQVSQILREMAAKSRVFNYLEFRALVDQQKFNKVQKQMLGQRLKLLDWFLDLDNSCPEPTFHPGEITIMDMSCPFVDPNTACILFKIGVEQYLQSSSLGKMVVLDEAHKYMLDVPGAKALNETMLQTIRLQRHLGARVIISTQEPTLLTDLIALCSVTVIHRFTSPEWLGALRRHIPMATEDNNDIMQSIESLKTGWALVYSSNAVLDKNQDGSLKKGTGKLLEVCVRSRITWDGGESILTA</sequence>
<keyword evidence="2" id="KW-1185">Reference proteome</keyword>
<evidence type="ECO:0000313" key="2">
    <source>
        <dbReference type="Proteomes" id="UP000240883"/>
    </source>
</evidence>
<name>A0A2T2P9K2_CORCC</name>
<dbReference type="InterPro" id="IPR027417">
    <property type="entry name" value="P-loop_NTPase"/>
</dbReference>